<feature type="domain" description="Gnk2-homologous" evidence="10">
    <location>
        <begin position="149"/>
        <end position="247"/>
    </location>
</feature>
<dbReference type="GO" id="GO:0009506">
    <property type="term" value="C:plasmodesma"/>
    <property type="evidence" value="ECO:0007669"/>
    <property type="project" value="UniProtKB-SubCell"/>
</dbReference>
<dbReference type="InterPro" id="IPR038408">
    <property type="entry name" value="GNK2_sf"/>
</dbReference>
<evidence type="ECO:0000256" key="2">
    <source>
        <dbReference type="ARBA" id="ARBA00022581"/>
    </source>
</evidence>
<evidence type="ECO:0000256" key="3">
    <source>
        <dbReference type="ARBA" id="ARBA00022729"/>
    </source>
</evidence>
<evidence type="ECO:0000256" key="9">
    <source>
        <dbReference type="SAM" id="Phobius"/>
    </source>
</evidence>
<evidence type="ECO:0000256" key="6">
    <source>
        <dbReference type="ARBA" id="ARBA00023157"/>
    </source>
</evidence>
<keyword evidence="9" id="KW-0472">Membrane</keyword>
<evidence type="ECO:0000256" key="1">
    <source>
        <dbReference type="ARBA" id="ARBA00004251"/>
    </source>
</evidence>
<keyword evidence="2" id="KW-0945">Host-virus interaction</keyword>
<gene>
    <name evidence="11" type="ORF">DARMORV10_C02P60430.1</name>
</gene>
<feature type="domain" description="Gnk2-homologous" evidence="10">
    <location>
        <begin position="41"/>
        <end position="145"/>
    </location>
</feature>
<dbReference type="AlphaFoldDB" id="A0A816K8K8"/>
<keyword evidence="9" id="KW-0812">Transmembrane</keyword>
<keyword evidence="6" id="KW-1015">Disulfide bond</keyword>
<feature type="transmembrane region" description="Helical" evidence="9">
    <location>
        <begin position="286"/>
        <end position="304"/>
    </location>
</feature>
<evidence type="ECO:0000259" key="10">
    <source>
        <dbReference type="PROSITE" id="PS51473"/>
    </source>
</evidence>
<dbReference type="Pfam" id="PF01657">
    <property type="entry name" value="Stress-antifung"/>
    <property type="match status" value="2"/>
</dbReference>
<sequence>MSPINTIIAISVVIAAASLIRNFSSPSDNNTFFYYHHCTQPNYFRGSSFFSNYLPGSSYDSNVNTLLTSLVNSANVFTYNHFTVGTYGKTVHGMHHCRSDLSTRSDDCARCVAQAARILQNLCGGASGGALLLEGCFVEYENTKFLGVANKTLLARVCGTPWGYSSDELTKTSKMVSFVVDANSVPYRAWIGKGSQAVAQCTGDLSASDCNDCLKEANKQLKSLCGITAWGEVHLAKCYVRYWSRGATGHAYKKTLPGMKPAQLRDGTKTFYHRGRNFLVYKFQTLLIYAFYVSLVVSLFYLLWDYINGYTL</sequence>
<dbReference type="PANTHER" id="PTHR32080">
    <property type="entry name" value="ANTIFUNGAL PROTEIN GINKBILOBIN-2-LIKE"/>
    <property type="match status" value="1"/>
</dbReference>
<dbReference type="CDD" id="cd23509">
    <property type="entry name" value="Gnk2-like"/>
    <property type="match status" value="2"/>
</dbReference>
<evidence type="ECO:0000256" key="5">
    <source>
        <dbReference type="ARBA" id="ARBA00022949"/>
    </source>
</evidence>
<keyword evidence="4" id="KW-0677">Repeat</keyword>
<dbReference type="GO" id="GO:0005886">
    <property type="term" value="C:plasma membrane"/>
    <property type="evidence" value="ECO:0007669"/>
    <property type="project" value="UniProtKB-SubCell"/>
</dbReference>
<keyword evidence="5" id="KW-0965">Cell junction</keyword>
<protein>
    <submittedName>
        <fullName evidence="11">(rape) hypothetical protein</fullName>
    </submittedName>
</protein>
<name>A0A816K8K8_BRANA</name>
<keyword evidence="3" id="KW-0732">Signal</keyword>
<proteinExistence type="inferred from homology"/>
<evidence type="ECO:0000256" key="7">
    <source>
        <dbReference type="ARBA" id="ARBA00024184"/>
    </source>
</evidence>
<dbReference type="Proteomes" id="UP001295469">
    <property type="component" value="Chromosome C02"/>
</dbReference>
<evidence type="ECO:0000313" key="11">
    <source>
        <dbReference type="EMBL" id="CAF1921152.1"/>
    </source>
</evidence>
<reference evidence="11" key="1">
    <citation type="submission" date="2021-01" db="EMBL/GenBank/DDBJ databases">
        <authorList>
            <consortium name="Genoscope - CEA"/>
            <person name="William W."/>
        </authorList>
    </citation>
    <scope>NUCLEOTIDE SEQUENCE</scope>
</reference>
<evidence type="ECO:0000256" key="8">
    <source>
        <dbReference type="ARBA" id="ARBA00038393"/>
    </source>
</evidence>
<comment type="similarity">
    <text evidence="8">Belongs to the cysteine-rich repeat secretory protein family. Plasmodesmata-located proteins (PDLD) subfamily.</text>
</comment>
<dbReference type="EMBL" id="HG994366">
    <property type="protein sequence ID" value="CAF1921152.1"/>
    <property type="molecule type" value="Genomic_DNA"/>
</dbReference>
<dbReference type="Gene3D" id="3.30.430.20">
    <property type="entry name" value="Gnk2 domain, C-X8-C-X2-C motif"/>
    <property type="match status" value="2"/>
</dbReference>
<dbReference type="InterPro" id="IPR051378">
    <property type="entry name" value="Cell2Cell_Antifungal"/>
</dbReference>
<dbReference type="PROSITE" id="PS51473">
    <property type="entry name" value="GNK2"/>
    <property type="match status" value="2"/>
</dbReference>
<organism evidence="11">
    <name type="scientific">Brassica napus</name>
    <name type="common">Rape</name>
    <dbReference type="NCBI Taxonomy" id="3708"/>
    <lineage>
        <taxon>Eukaryota</taxon>
        <taxon>Viridiplantae</taxon>
        <taxon>Streptophyta</taxon>
        <taxon>Embryophyta</taxon>
        <taxon>Tracheophyta</taxon>
        <taxon>Spermatophyta</taxon>
        <taxon>Magnoliopsida</taxon>
        <taxon>eudicotyledons</taxon>
        <taxon>Gunneridae</taxon>
        <taxon>Pentapetalae</taxon>
        <taxon>rosids</taxon>
        <taxon>malvids</taxon>
        <taxon>Brassicales</taxon>
        <taxon>Brassicaceae</taxon>
        <taxon>Brassiceae</taxon>
        <taxon>Brassica</taxon>
    </lineage>
</organism>
<comment type="subcellular location">
    <subcellularLocation>
        <location evidence="7">Cell junction</location>
        <location evidence="7">Plasmodesma</location>
    </subcellularLocation>
    <subcellularLocation>
        <location evidence="1">Cell membrane</location>
        <topology evidence="1">Single-pass type I membrane protein</topology>
    </subcellularLocation>
</comment>
<dbReference type="InterPro" id="IPR002902">
    <property type="entry name" value="GNK2"/>
</dbReference>
<dbReference type="PANTHER" id="PTHR32080:SF41">
    <property type="entry name" value="GNK2-HOMOLOGOUS DOMAIN-CONTAINING PROTEIN"/>
    <property type="match status" value="1"/>
</dbReference>
<feature type="transmembrane region" description="Helical" evidence="9">
    <location>
        <begin position="6"/>
        <end position="24"/>
    </location>
</feature>
<evidence type="ECO:0000256" key="4">
    <source>
        <dbReference type="ARBA" id="ARBA00022737"/>
    </source>
</evidence>
<keyword evidence="9" id="KW-1133">Transmembrane helix</keyword>
<accession>A0A816K8K8</accession>